<keyword evidence="6" id="KW-0378">Hydrolase</keyword>
<dbReference type="InterPro" id="IPR001633">
    <property type="entry name" value="EAL_dom"/>
</dbReference>
<dbReference type="RefSeq" id="WP_205406439.1">
    <property type="nucleotide sequence ID" value="NZ_JAFFTA010000059.1"/>
</dbReference>
<dbReference type="PANTHER" id="PTHR33121:SF79">
    <property type="entry name" value="CYCLIC DI-GMP PHOSPHODIESTERASE PDED-RELATED"/>
    <property type="match status" value="1"/>
</dbReference>
<evidence type="ECO:0000313" key="16">
    <source>
        <dbReference type="Proteomes" id="UP000784064"/>
    </source>
</evidence>
<comment type="caution">
    <text evidence="13">The sequence shown here is derived from an EMBL/GenBank/DDBJ whole genome shotgun (WGS) entry which is preliminary data.</text>
</comment>
<dbReference type="Proteomes" id="UP000784064">
    <property type="component" value="Unassembled WGS sequence"/>
</dbReference>
<dbReference type="CDD" id="cd01948">
    <property type="entry name" value="EAL"/>
    <property type="match status" value="1"/>
</dbReference>
<dbReference type="InterPro" id="IPR035919">
    <property type="entry name" value="EAL_sf"/>
</dbReference>
<evidence type="ECO:0000256" key="2">
    <source>
        <dbReference type="ARBA" id="ARBA00012282"/>
    </source>
</evidence>
<evidence type="ECO:0000256" key="1">
    <source>
        <dbReference type="ARBA" id="ARBA00004651"/>
    </source>
</evidence>
<dbReference type="AlphaFoldDB" id="A0AAW4GQ13"/>
<keyword evidence="8 11" id="KW-0472">Membrane</keyword>
<dbReference type="Pfam" id="PF12792">
    <property type="entry name" value="CSS-motif"/>
    <property type="match status" value="1"/>
</dbReference>
<evidence type="ECO:0000256" key="9">
    <source>
        <dbReference type="ARBA" id="ARBA00034290"/>
    </source>
</evidence>
<evidence type="ECO:0000256" key="4">
    <source>
        <dbReference type="ARBA" id="ARBA00022636"/>
    </source>
</evidence>
<evidence type="ECO:0000256" key="8">
    <source>
        <dbReference type="ARBA" id="ARBA00023136"/>
    </source>
</evidence>
<sequence length="540" mass="59632">MSRLRVIIGGTVLAVLAAAVPIAVMVYATWDRAVSVEQQRLHAIAERSLRRTEVSYQEALAALKSAEATVLPACGAEHIQRMQTLVMTTPSSDQMGYFEGGKLRCTSWGPFLRDVDQPTPDHVTSDGVGITVDVRPEAAGRRPMLSIMYGSYDVLVDPRRFVDVIVDPDVRLALASPDGRLLTQQDGMDPTLLQKLLREPGEGLDRDTLYASARSGEWLAIATAPRTALAATFRQQAWLFVPLGLLMAAAGAGLVIWLSRRRLSMRGELRIAIRRRELYLHYQPIIELDTGICVGAEALVRWQRPDGTQVRPDLFIPLAEEAGMIAAITDLVIENVVADMRELLAEDRSAHIAINLAAEDISSGRALKVISQRMAGSGILPQQIWLEATEHGFLDIDRARTMLAAARRAGHSVAIDDFGVGYSSLQYLQQLPLDALKIDKSFIDAIGTESATSPVTPHIIGMARELGLWVVAEGVETEAQLAYLHSQHVQFGQGWLFSRPLPRDEFIAFHRKRQQQYGAAREHMQNPRSVPFEREQAGEE</sequence>
<dbReference type="EMBL" id="JAFFTB010000028">
    <property type="protein sequence ID" value="MBM9939730.1"/>
    <property type="molecule type" value="Genomic_DNA"/>
</dbReference>
<dbReference type="EMBL" id="JAFFTA010000059">
    <property type="protein sequence ID" value="MBM9916024.1"/>
    <property type="molecule type" value="Genomic_DNA"/>
</dbReference>
<organism evidence="13 16">
    <name type="scientific">Stenotrophomonas lactitubi</name>
    <dbReference type="NCBI Taxonomy" id="2045214"/>
    <lineage>
        <taxon>Bacteria</taxon>
        <taxon>Pseudomonadati</taxon>
        <taxon>Pseudomonadota</taxon>
        <taxon>Gammaproteobacteria</taxon>
        <taxon>Lysobacterales</taxon>
        <taxon>Lysobacteraceae</taxon>
        <taxon>Stenotrophomonas</taxon>
    </lineage>
</organism>
<dbReference type="SUPFAM" id="SSF141868">
    <property type="entry name" value="EAL domain-like"/>
    <property type="match status" value="1"/>
</dbReference>
<evidence type="ECO:0000259" key="12">
    <source>
        <dbReference type="PROSITE" id="PS50883"/>
    </source>
</evidence>
<protein>
    <recommendedName>
        <fullName evidence="2">cyclic-guanylate-specific phosphodiesterase</fullName>
        <ecNumber evidence="2">3.1.4.52</ecNumber>
    </recommendedName>
</protein>
<accession>A0AAW4GQ13</accession>
<dbReference type="EC" id="3.1.4.52" evidence="2"/>
<evidence type="ECO:0000256" key="7">
    <source>
        <dbReference type="ARBA" id="ARBA00022989"/>
    </source>
</evidence>
<evidence type="ECO:0000313" key="14">
    <source>
        <dbReference type="EMBL" id="MBM9939730.1"/>
    </source>
</evidence>
<feature type="compositionally biased region" description="Basic and acidic residues" evidence="10">
    <location>
        <begin position="520"/>
        <end position="540"/>
    </location>
</feature>
<keyword evidence="3" id="KW-1003">Cell membrane</keyword>
<dbReference type="Pfam" id="PF00563">
    <property type="entry name" value="EAL"/>
    <property type="match status" value="1"/>
</dbReference>
<reference evidence="15" key="1">
    <citation type="submission" date="2021-01" db="EMBL/GenBank/DDBJ databases">
        <title>Stenotrophomonas maltophilia.</title>
        <authorList>
            <person name="Yu Y."/>
        </authorList>
    </citation>
    <scope>NUCLEOTIDE SEQUENCE [LARGE SCALE GENOMIC DNA]</scope>
    <source>
        <strain evidence="15">As-6</strain>
    </source>
</reference>
<reference evidence="13" key="2">
    <citation type="submission" date="2021-01" db="EMBL/GenBank/DDBJ databases">
        <authorList>
            <person name="Yu Y."/>
        </authorList>
    </citation>
    <scope>NUCLEOTIDE SEQUENCE</scope>
    <source>
        <strain evidence="13">As-5</strain>
        <strain evidence="14">As-6</strain>
    </source>
</reference>
<keyword evidence="7 11" id="KW-1133">Transmembrane helix</keyword>
<evidence type="ECO:0000256" key="3">
    <source>
        <dbReference type="ARBA" id="ARBA00022475"/>
    </source>
</evidence>
<evidence type="ECO:0000313" key="13">
    <source>
        <dbReference type="EMBL" id="MBM9916024.1"/>
    </source>
</evidence>
<name>A0AAW4GQ13_9GAMM</name>
<comment type="subcellular location">
    <subcellularLocation>
        <location evidence="1">Cell membrane</location>
        <topology evidence="1">Multi-pass membrane protein</topology>
    </subcellularLocation>
</comment>
<feature type="transmembrane region" description="Helical" evidence="11">
    <location>
        <begin position="7"/>
        <end position="30"/>
    </location>
</feature>
<evidence type="ECO:0000313" key="15">
    <source>
        <dbReference type="Proteomes" id="UP000749453"/>
    </source>
</evidence>
<dbReference type="PANTHER" id="PTHR33121">
    <property type="entry name" value="CYCLIC DI-GMP PHOSPHODIESTERASE PDEF"/>
    <property type="match status" value="1"/>
</dbReference>
<dbReference type="GO" id="GO:0071111">
    <property type="term" value="F:cyclic-guanylate-specific phosphodiesterase activity"/>
    <property type="evidence" value="ECO:0007669"/>
    <property type="project" value="UniProtKB-EC"/>
</dbReference>
<evidence type="ECO:0000256" key="10">
    <source>
        <dbReference type="SAM" id="MobiDB-lite"/>
    </source>
</evidence>
<feature type="transmembrane region" description="Helical" evidence="11">
    <location>
        <begin position="237"/>
        <end position="258"/>
    </location>
</feature>
<dbReference type="InterPro" id="IPR050706">
    <property type="entry name" value="Cyclic-di-GMP_PDE-like"/>
</dbReference>
<dbReference type="Proteomes" id="UP000749453">
    <property type="component" value="Unassembled WGS sequence"/>
</dbReference>
<feature type="domain" description="EAL" evidence="12">
    <location>
        <begin position="262"/>
        <end position="514"/>
    </location>
</feature>
<dbReference type="GO" id="GO:0005886">
    <property type="term" value="C:plasma membrane"/>
    <property type="evidence" value="ECO:0007669"/>
    <property type="project" value="UniProtKB-SubCell"/>
</dbReference>
<dbReference type="InterPro" id="IPR024744">
    <property type="entry name" value="CSS-motif_dom"/>
</dbReference>
<dbReference type="Gene3D" id="3.20.20.450">
    <property type="entry name" value="EAL domain"/>
    <property type="match status" value="1"/>
</dbReference>
<keyword evidence="4" id="KW-0973">c-di-GMP</keyword>
<gene>
    <name evidence="13" type="ORF">JJW18_21425</name>
    <name evidence="14" type="ORF">JJW19_16415</name>
</gene>
<keyword evidence="15" id="KW-1185">Reference proteome</keyword>
<proteinExistence type="predicted"/>
<comment type="catalytic activity">
    <reaction evidence="9">
        <text>3',3'-c-di-GMP + H2O = 5'-phosphoguanylyl(3'-&gt;5')guanosine + H(+)</text>
        <dbReference type="Rhea" id="RHEA:24902"/>
        <dbReference type="ChEBI" id="CHEBI:15377"/>
        <dbReference type="ChEBI" id="CHEBI:15378"/>
        <dbReference type="ChEBI" id="CHEBI:58754"/>
        <dbReference type="ChEBI" id="CHEBI:58805"/>
        <dbReference type="EC" id="3.1.4.52"/>
    </reaction>
</comment>
<feature type="region of interest" description="Disordered" evidence="10">
    <location>
        <begin position="517"/>
        <end position="540"/>
    </location>
</feature>
<evidence type="ECO:0000256" key="11">
    <source>
        <dbReference type="SAM" id="Phobius"/>
    </source>
</evidence>
<keyword evidence="5 11" id="KW-0812">Transmembrane</keyword>
<evidence type="ECO:0000256" key="6">
    <source>
        <dbReference type="ARBA" id="ARBA00022801"/>
    </source>
</evidence>
<evidence type="ECO:0000256" key="5">
    <source>
        <dbReference type="ARBA" id="ARBA00022692"/>
    </source>
</evidence>
<dbReference type="SMART" id="SM00052">
    <property type="entry name" value="EAL"/>
    <property type="match status" value="1"/>
</dbReference>
<dbReference type="PROSITE" id="PS50883">
    <property type="entry name" value="EAL"/>
    <property type="match status" value="1"/>
</dbReference>